<proteinExistence type="predicted"/>
<dbReference type="Proteomes" id="UP000199608">
    <property type="component" value="Unassembled WGS sequence"/>
</dbReference>
<dbReference type="EMBL" id="FNLL01000007">
    <property type="protein sequence ID" value="SDU38511.1"/>
    <property type="molecule type" value="Genomic_DNA"/>
</dbReference>
<evidence type="ECO:0000313" key="1">
    <source>
        <dbReference type="EMBL" id="SDU38511.1"/>
    </source>
</evidence>
<name>A0A1H2I304_9BACT</name>
<organism evidence="1 2">
    <name type="scientific">Desulfobacula phenolica</name>
    <dbReference type="NCBI Taxonomy" id="90732"/>
    <lineage>
        <taxon>Bacteria</taxon>
        <taxon>Pseudomonadati</taxon>
        <taxon>Thermodesulfobacteriota</taxon>
        <taxon>Desulfobacteria</taxon>
        <taxon>Desulfobacterales</taxon>
        <taxon>Desulfobacteraceae</taxon>
        <taxon>Desulfobacula</taxon>
    </lineage>
</organism>
<protein>
    <submittedName>
        <fullName evidence="1">Uncharacterized protein</fullName>
    </submittedName>
</protein>
<dbReference type="AlphaFoldDB" id="A0A1H2I304"/>
<gene>
    <name evidence="1" type="ORF">SAMN04487931_107205</name>
</gene>
<sequence>MSVYVISSCFLENLNSKIYLTEVLLKFPEQNSLRVGIDKDKFIIDLYGKIAEDRPEIASWLCIMSYEPSAFEEITTIGDSLSEEKEIFLYVCKSVAGSKQMIVHTIQDFNGYNIMENNKIEYSGETIRILEKDDAVGEFKIDRKTTIIKNSTVATGGSIIEGIKK</sequence>
<reference evidence="2" key="1">
    <citation type="submission" date="2016-10" db="EMBL/GenBank/DDBJ databases">
        <authorList>
            <person name="Varghese N."/>
            <person name="Submissions S."/>
        </authorList>
    </citation>
    <scope>NUCLEOTIDE SEQUENCE [LARGE SCALE GENOMIC DNA]</scope>
    <source>
        <strain evidence="2">DSM 3384</strain>
    </source>
</reference>
<keyword evidence="2" id="KW-1185">Reference proteome</keyword>
<dbReference type="RefSeq" id="WP_092235058.1">
    <property type="nucleotide sequence ID" value="NZ_FNLL01000007.1"/>
</dbReference>
<accession>A0A1H2I304</accession>
<evidence type="ECO:0000313" key="2">
    <source>
        <dbReference type="Proteomes" id="UP000199608"/>
    </source>
</evidence>